<protein>
    <submittedName>
        <fullName evidence="2">Uncharacterized protein</fullName>
    </submittedName>
</protein>
<dbReference type="NCBIfam" id="NF047658">
    <property type="entry name" value="HYC_CC_PP"/>
    <property type="match status" value="1"/>
</dbReference>
<dbReference type="Proteomes" id="UP000598971">
    <property type="component" value="Unassembled WGS sequence"/>
</dbReference>
<dbReference type="InterPro" id="IPR058512">
    <property type="entry name" value="DUF8199"/>
</dbReference>
<gene>
    <name evidence="2" type="ORF">GD597_08235</name>
</gene>
<feature type="signal peptide" evidence="1">
    <location>
        <begin position="1"/>
        <end position="19"/>
    </location>
</feature>
<reference evidence="2" key="1">
    <citation type="submission" date="2019-10" db="EMBL/GenBank/DDBJ databases">
        <title>Draft genome sequence of Panacibacter sp. KCS-6.</title>
        <authorList>
            <person name="Yim K.J."/>
        </authorList>
    </citation>
    <scope>NUCLEOTIDE SEQUENCE</scope>
    <source>
        <strain evidence="2">KCS-6</strain>
    </source>
</reference>
<dbReference type="AlphaFoldDB" id="A0A8J8FGI8"/>
<keyword evidence="1" id="KW-0732">Signal</keyword>
<organism evidence="2 3">
    <name type="scientific">Limnovirga soli</name>
    <dbReference type="NCBI Taxonomy" id="2656915"/>
    <lineage>
        <taxon>Bacteria</taxon>
        <taxon>Pseudomonadati</taxon>
        <taxon>Bacteroidota</taxon>
        <taxon>Chitinophagia</taxon>
        <taxon>Chitinophagales</taxon>
        <taxon>Chitinophagaceae</taxon>
        <taxon>Limnovirga</taxon>
    </lineage>
</organism>
<comment type="caution">
    <text evidence="2">The sequence shown here is derived from an EMBL/GenBank/DDBJ whole genome shotgun (WGS) entry which is preliminary data.</text>
</comment>
<evidence type="ECO:0000313" key="3">
    <source>
        <dbReference type="Proteomes" id="UP000598971"/>
    </source>
</evidence>
<dbReference type="EMBL" id="WHPF01000005">
    <property type="protein sequence ID" value="NNV55441.1"/>
    <property type="molecule type" value="Genomic_DNA"/>
</dbReference>
<evidence type="ECO:0000256" key="1">
    <source>
        <dbReference type="SAM" id="SignalP"/>
    </source>
</evidence>
<name>A0A8J8FGI8_9BACT</name>
<dbReference type="InterPro" id="IPR058060">
    <property type="entry name" value="HYC_CC_PP"/>
</dbReference>
<dbReference type="RefSeq" id="WP_171607367.1">
    <property type="nucleotide sequence ID" value="NZ_WHPF01000005.1"/>
</dbReference>
<proteinExistence type="predicted"/>
<feature type="chain" id="PRO_5035326807" evidence="1">
    <location>
        <begin position="20"/>
        <end position="129"/>
    </location>
</feature>
<keyword evidence="3" id="KW-1185">Reference proteome</keyword>
<dbReference type="Pfam" id="PF26622">
    <property type="entry name" value="DUF8199"/>
    <property type="match status" value="1"/>
</dbReference>
<accession>A0A8J8FGI8</accession>
<evidence type="ECO:0000313" key="2">
    <source>
        <dbReference type="EMBL" id="NNV55441.1"/>
    </source>
</evidence>
<sequence length="129" mass="14235">MKKLLVFILSFVYIMAATGASVHIHYCMDKLVAVNFKADTKNCKSCGMAKAKSEGCCKDELAHIKVDKDQLASSFHFNGIGNILAIAMPPQYKPSPAIYFTSLQVQQPVSNAPPPDKLPIYLLKRSFLI</sequence>